<keyword evidence="3" id="KW-1185">Reference proteome</keyword>
<name>A0A427YGH5_9TREE</name>
<dbReference type="EMBL" id="RSCD01000011">
    <property type="protein sequence ID" value="RSH90180.1"/>
    <property type="molecule type" value="Genomic_DNA"/>
</dbReference>
<dbReference type="AlphaFoldDB" id="A0A427YGH5"/>
<evidence type="ECO:0000256" key="1">
    <source>
        <dbReference type="SAM" id="MobiDB-lite"/>
    </source>
</evidence>
<feature type="region of interest" description="Disordered" evidence="1">
    <location>
        <begin position="357"/>
        <end position="464"/>
    </location>
</feature>
<feature type="compositionally biased region" description="Low complexity" evidence="1">
    <location>
        <begin position="731"/>
        <end position="750"/>
    </location>
</feature>
<proteinExistence type="predicted"/>
<protein>
    <submittedName>
        <fullName evidence="2">Uncharacterized protein</fullName>
    </submittedName>
</protein>
<feature type="compositionally biased region" description="Basic and acidic residues" evidence="1">
    <location>
        <begin position="915"/>
        <end position="925"/>
    </location>
</feature>
<feature type="compositionally biased region" description="Gly residues" evidence="1">
    <location>
        <begin position="866"/>
        <end position="875"/>
    </location>
</feature>
<dbReference type="Proteomes" id="UP000279259">
    <property type="component" value="Unassembled WGS sequence"/>
</dbReference>
<feature type="compositionally biased region" description="Pro residues" evidence="1">
    <location>
        <begin position="583"/>
        <end position="592"/>
    </location>
</feature>
<feature type="region of interest" description="Disordered" evidence="1">
    <location>
        <begin position="1"/>
        <end position="151"/>
    </location>
</feature>
<feature type="compositionally biased region" description="Low complexity" evidence="1">
    <location>
        <begin position="137"/>
        <end position="151"/>
    </location>
</feature>
<organism evidence="2 3">
    <name type="scientific">Saitozyma podzolica</name>
    <dbReference type="NCBI Taxonomy" id="1890683"/>
    <lineage>
        <taxon>Eukaryota</taxon>
        <taxon>Fungi</taxon>
        <taxon>Dikarya</taxon>
        <taxon>Basidiomycota</taxon>
        <taxon>Agaricomycotina</taxon>
        <taxon>Tremellomycetes</taxon>
        <taxon>Tremellales</taxon>
        <taxon>Trimorphomycetaceae</taxon>
        <taxon>Saitozyma</taxon>
    </lineage>
</organism>
<feature type="compositionally biased region" description="Gly residues" evidence="1">
    <location>
        <begin position="432"/>
        <end position="441"/>
    </location>
</feature>
<feature type="compositionally biased region" description="Low complexity" evidence="1">
    <location>
        <begin position="442"/>
        <end position="455"/>
    </location>
</feature>
<gene>
    <name evidence="2" type="ORF">EHS25_001514</name>
</gene>
<comment type="caution">
    <text evidence="2">The sequence shown here is derived from an EMBL/GenBank/DDBJ whole genome shotgun (WGS) entry which is preliminary data.</text>
</comment>
<dbReference type="OrthoDB" id="2564920at2759"/>
<reference evidence="2 3" key="1">
    <citation type="submission" date="2018-11" db="EMBL/GenBank/DDBJ databases">
        <title>Genome sequence of Saitozyma podzolica DSM 27192.</title>
        <authorList>
            <person name="Aliyu H."/>
            <person name="Gorte O."/>
            <person name="Ochsenreither K."/>
        </authorList>
    </citation>
    <scope>NUCLEOTIDE SEQUENCE [LARGE SCALE GENOMIC DNA]</scope>
    <source>
        <strain evidence="2 3">DSM 27192</strain>
    </source>
</reference>
<evidence type="ECO:0000313" key="2">
    <source>
        <dbReference type="EMBL" id="RSH90180.1"/>
    </source>
</evidence>
<evidence type="ECO:0000313" key="3">
    <source>
        <dbReference type="Proteomes" id="UP000279259"/>
    </source>
</evidence>
<feature type="region of interest" description="Disordered" evidence="1">
    <location>
        <begin position="493"/>
        <end position="770"/>
    </location>
</feature>
<feature type="compositionally biased region" description="Basic and acidic residues" evidence="1">
    <location>
        <begin position="219"/>
        <end position="232"/>
    </location>
</feature>
<feature type="compositionally biased region" description="Acidic residues" evidence="1">
    <location>
        <begin position="878"/>
        <end position="889"/>
    </location>
</feature>
<dbReference type="STRING" id="1890683.A0A427YGH5"/>
<feature type="compositionally biased region" description="Low complexity" evidence="1">
    <location>
        <begin position="90"/>
        <end position="99"/>
    </location>
</feature>
<feature type="compositionally biased region" description="Acidic residues" evidence="1">
    <location>
        <begin position="898"/>
        <end position="914"/>
    </location>
</feature>
<feature type="compositionally biased region" description="Pro residues" evidence="1">
    <location>
        <begin position="412"/>
        <end position="424"/>
    </location>
</feature>
<feature type="compositionally biased region" description="Pro residues" evidence="1">
    <location>
        <begin position="700"/>
        <end position="713"/>
    </location>
</feature>
<feature type="region of interest" description="Disordered" evidence="1">
    <location>
        <begin position="163"/>
        <end position="273"/>
    </location>
</feature>
<sequence length="953" mass="99779">MSSSSPNKHTHPHSHSHSHFHPRPHKHLPPTPPPSSPLTTSPASPSYPPSPIHTASPHASTSASASPTSSIPVLAHLPLPSPLYAHSNRSTTSTSSQSTVQPRGGPPSPALSALSTPSYTSYTFRRAAAPWSKSKSKVSVKSLSGKSVSSDSLAMEDWAWQRAGQTQGQAHGLGLGKVPMGGLAGSPARSEVSEGKRTASGQLLGSIGKGLGRVGSVMKRGESIRRNNRDRAGGSVGAVSVSGARRKASKESSKDLTVEPVVEESEEWERLSGDDGIGRPFNVEGHLCACADAVPLQHELHVSPDLEDLPAEWLNQLKSQGMSESDLLLISAARKKQIQSASATKLKLIPIRKKCPPPFLPEMPRLTSMDDMSDDEYGIQAGTSASTSASTSDISAGGPFTPILPAEEPASPALPLPLPSPSSPSPSSQSREGGGQGGAHGGRSSVYSSPSSRTTPRSKRLSDQLRGFAAIPITSELGWADEVVLAMDKRSPLASVSETETMPLSASDPHHGLNSPTSTSPSSRLIPSSPRSAKSIRRIPVPKDDSPHSVTRTQSTSPRLGSSPSPSSRLDSPSSPGQAIPWPRSPPPPPPKRPTHASATVSPPASSGAIGSTLDDYRQSSIRKSSDSFGVHYSTSAPTTTRAPPPGPLILPDPHLDRDEVLAHAGSGPVGGHRSTSASASTWRRNGHPPTPEPFTSRPPLSPFPFPLDPPMPLGARERKHNSVPASAAATSRSGTPISRPTSPGSTSTRESFGFGFDNAGARSPGTAPAPTAEDIIARFRAALATPTPSGGHGHGHGNRNGNSTDDRASLALSMMSGDSRDSLRDIGHATVLQAYTAKIKLGHLREVSESDGDGERDSGHSGHSGHSGQGGVKGDGTADEDGDEDDEIVSAYSRESDLDDDDDNDDGDEDDEEYGRGHGDEYRSRRDRARPEFGAMDALNRAARHLAREACH</sequence>
<feature type="compositionally biased region" description="Low complexity" evidence="1">
    <location>
        <begin position="515"/>
        <end position="532"/>
    </location>
</feature>
<feature type="compositionally biased region" description="Basic and acidic residues" evidence="1">
    <location>
        <begin position="848"/>
        <end position="861"/>
    </location>
</feature>
<feature type="compositionally biased region" description="Basic residues" evidence="1">
    <location>
        <begin position="8"/>
        <end position="28"/>
    </location>
</feature>
<accession>A0A427YGH5</accession>
<feature type="region of interest" description="Disordered" evidence="1">
    <location>
        <begin position="848"/>
        <end position="931"/>
    </location>
</feature>
<feature type="region of interest" description="Disordered" evidence="1">
    <location>
        <begin position="785"/>
        <end position="807"/>
    </location>
</feature>
<feature type="compositionally biased region" description="Low complexity" evidence="1">
    <location>
        <begin position="381"/>
        <end position="411"/>
    </location>
</feature>
<feature type="compositionally biased region" description="Polar residues" evidence="1">
    <location>
        <begin position="494"/>
        <end position="504"/>
    </location>
</feature>
<feature type="compositionally biased region" description="Low complexity" evidence="1">
    <location>
        <begin position="555"/>
        <end position="577"/>
    </location>
</feature>
<feature type="compositionally biased region" description="Low complexity" evidence="1">
    <location>
        <begin position="53"/>
        <end position="70"/>
    </location>
</feature>